<name>A0A3S1BI57_ELYCH</name>
<reference evidence="2 3" key="1">
    <citation type="submission" date="2019-01" db="EMBL/GenBank/DDBJ databases">
        <title>A draft genome assembly of the solar-powered sea slug Elysia chlorotica.</title>
        <authorList>
            <person name="Cai H."/>
            <person name="Li Q."/>
            <person name="Fang X."/>
            <person name="Li J."/>
            <person name="Curtis N.E."/>
            <person name="Altenburger A."/>
            <person name="Shibata T."/>
            <person name="Feng M."/>
            <person name="Maeda T."/>
            <person name="Schwartz J.A."/>
            <person name="Shigenobu S."/>
            <person name="Lundholm N."/>
            <person name="Nishiyama T."/>
            <person name="Yang H."/>
            <person name="Hasebe M."/>
            <person name="Li S."/>
            <person name="Pierce S.K."/>
            <person name="Wang J."/>
        </authorList>
    </citation>
    <scope>NUCLEOTIDE SEQUENCE [LARGE SCALE GENOMIC DNA]</scope>
    <source>
        <strain evidence="2">EC2010</strain>
        <tissue evidence="2">Whole organism of an adult</tissue>
    </source>
</reference>
<feature type="compositionally biased region" description="Polar residues" evidence="1">
    <location>
        <begin position="215"/>
        <end position="237"/>
    </location>
</feature>
<dbReference type="Proteomes" id="UP000271974">
    <property type="component" value="Unassembled WGS sequence"/>
</dbReference>
<accession>A0A3S1BI57</accession>
<dbReference type="OrthoDB" id="6150789at2759"/>
<keyword evidence="3" id="KW-1185">Reference proteome</keyword>
<protein>
    <submittedName>
        <fullName evidence="2">Uncharacterized protein</fullName>
    </submittedName>
</protein>
<gene>
    <name evidence="2" type="ORF">EGW08_003318</name>
</gene>
<sequence>MMDSRNKMTSMAGLAISITIMAALIPVALLVPVAVENERFVNIELLSEASNPDARVRREADSNLPDHLNFQVPMATGDITLRMKRSKLVRTATSHSEATTPFSENAAVYTDLEKGASMLVKREAGDYSLHGSFLHDNNEWNLEPLDRARRQASQTESESERRGSGSHRLFPGPPPDMQTISMVGDTVVDDEPPVEILSLADRNRHRQDRMRARSAGQSRDVSADQGQATSTGPQTRGGNRRSKREAVQHTVELVFVVDYADYEKWVSFKGASNAVNEMTLWYTYVAEAINIRYRSITDPDIAMSTVVTFLRILT</sequence>
<dbReference type="AlphaFoldDB" id="A0A3S1BI57"/>
<proteinExistence type="predicted"/>
<evidence type="ECO:0000313" key="2">
    <source>
        <dbReference type="EMBL" id="RUS88879.1"/>
    </source>
</evidence>
<feature type="region of interest" description="Disordered" evidence="1">
    <location>
        <begin position="148"/>
        <end position="181"/>
    </location>
</feature>
<dbReference type="EMBL" id="RQTK01000071">
    <property type="protein sequence ID" value="RUS88879.1"/>
    <property type="molecule type" value="Genomic_DNA"/>
</dbReference>
<feature type="non-terminal residue" evidence="2">
    <location>
        <position position="314"/>
    </location>
</feature>
<organism evidence="2 3">
    <name type="scientific">Elysia chlorotica</name>
    <name type="common">Eastern emerald elysia</name>
    <name type="synonym">Sea slug</name>
    <dbReference type="NCBI Taxonomy" id="188477"/>
    <lineage>
        <taxon>Eukaryota</taxon>
        <taxon>Metazoa</taxon>
        <taxon>Spiralia</taxon>
        <taxon>Lophotrochozoa</taxon>
        <taxon>Mollusca</taxon>
        <taxon>Gastropoda</taxon>
        <taxon>Heterobranchia</taxon>
        <taxon>Euthyneura</taxon>
        <taxon>Panpulmonata</taxon>
        <taxon>Sacoglossa</taxon>
        <taxon>Placobranchoidea</taxon>
        <taxon>Plakobranchidae</taxon>
        <taxon>Elysia</taxon>
    </lineage>
</organism>
<comment type="caution">
    <text evidence="2">The sequence shown here is derived from an EMBL/GenBank/DDBJ whole genome shotgun (WGS) entry which is preliminary data.</text>
</comment>
<evidence type="ECO:0000256" key="1">
    <source>
        <dbReference type="SAM" id="MobiDB-lite"/>
    </source>
</evidence>
<feature type="region of interest" description="Disordered" evidence="1">
    <location>
        <begin position="198"/>
        <end position="245"/>
    </location>
</feature>
<evidence type="ECO:0000313" key="3">
    <source>
        <dbReference type="Proteomes" id="UP000271974"/>
    </source>
</evidence>